<evidence type="ECO:0000313" key="15">
    <source>
        <dbReference type="EMBL" id="ENW00312.1"/>
    </source>
</evidence>
<dbReference type="GO" id="GO:0009986">
    <property type="term" value="C:cell surface"/>
    <property type="evidence" value="ECO:0007669"/>
    <property type="project" value="UniProtKB-SubCell"/>
</dbReference>
<dbReference type="Gene3D" id="3.30.1300.30">
    <property type="entry name" value="GSPII I/J protein-like"/>
    <property type="match status" value="1"/>
</dbReference>
<dbReference type="GO" id="GO:0009279">
    <property type="term" value="C:cell outer membrane"/>
    <property type="evidence" value="ECO:0007669"/>
    <property type="project" value="UniProtKB-SubCell"/>
</dbReference>
<gene>
    <name evidence="15" type="ORF">F938_00956</name>
</gene>
<feature type="domain" description="Trimeric autotransporter adhesin YadA-like stalk" evidence="13">
    <location>
        <begin position="455"/>
        <end position="493"/>
    </location>
</feature>
<keyword evidence="4" id="KW-0813">Transport</keyword>
<dbReference type="InterPro" id="IPR024973">
    <property type="entry name" value="ESPR"/>
</dbReference>
<dbReference type="AlphaFoldDB" id="N9DQV5"/>
<keyword evidence="10" id="KW-0998">Cell outer membrane</keyword>
<evidence type="ECO:0000256" key="2">
    <source>
        <dbReference type="ARBA" id="ARBA00004442"/>
    </source>
</evidence>
<comment type="caution">
    <text evidence="15">The sequence shown here is derived from an EMBL/GenBank/DDBJ whole genome shotgun (WGS) entry which is preliminary data.</text>
</comment>
<evidence type="ECO:0000313" key="16">
    <source>
        <dbReference type="Proteomes" id="UP000013251"/>
    </source>
</evidence>
<feature type="domain" description="ESPR" evidence="14">
    <location>
        <begin position="1"/>
        <end position="33"/>
    </location>
</feature>
<dbReference type="SUPFAM" id="SSF54523">
    <property type="entry name" value="Pili subunits"/>
    <property type="match status" value="1"/>
</dbReference>
<dbReference type="Gene3D" id="1.20.5.170">
    <property type="match status" value="2"/>
</dbReference>
<dbReference type="Pfam" id="PF13018">
    <property type="entry name" value="ESPR"/>
    <property type="match status" value="1"/>
</dbReference>
<accession>N9DQV5</accession>
<dbReference type="EMBL" id="APQG01000015">
    <property type="protein sequence ID" value="ENW00312.1"/>
    <property type="molecule type" value="Genomic_DNA"/>
</dbReference>
<dbReference type="SUPFAM" id="SSF101967">
    <property type="entry name" value="Adhesin YadA, collagen-binding domain"/>
    <property type="match status" value="3"/>
</dbReference>
<evidence type="ECO:0000256" key="7">
    <source>
        <dbReference type="ARBA" id="ARBA00022729"/>
    </source>
</evidence>
<keyword evidence="8" id="KW-0653">Protein transport</keyword>
<evidence type="ECO:0000259" key="14">
    <source>
        <dbReference type="Pfam" id="PF13018"/>
    </source>
</evidence>
<evidence type="ECO:0000259" key="11">
    <source>
        <dbReference type="Pfam" id="PF03895"/>
    </source>
</evidence>
<reference evidence="15 16" key="1">
    <citation type="submission" date="2013-02" db="EMBL/GenBank/DDBJ databases">
        <title>The Genome Sequence of Acinetobacter bereziniae CIP 70.12.</title>
        <authorList>
            <consortium name="The Broad Institute Genome Sequencing Platform"/>
            <consortium name="The Broad Institute Genome Sequencing Center for Infectious Disease"/>
            <person name="Cerqueira G."/>
            <person name="Feldgarden M."/>
            <person name="Courvalin P."/>
            <person name="Perichon B."/>
            <person name="Grillot-Courvalin C."/>
            <person name="Clermont D."/>
            <person name="Rocha E."/>
            <person name="Yoon E.-J."/>
            <person name="Nemec A."/>
            <person name="Walker B."/>
            <person name="Young S.K."/>
            <person name="Zeng Q."/>
            <person name="Gargeya S."/>
            <person name="Fitzgerald M."/>
            <person name="Haas B."/>
            <person name="Abouelleil A."/>
            <person name="Alvarado L."/>
            <person name="Arachchi H.M."/>
            <person name="Berlin A.M."/>
            <person name="Chapman S.B."/>
            <person name="Dewar J."/>
            <person name="Goldberg J."/>
            <person name="Griggs A."/>
            <person name="Gujja S."/>
            <person name="Hansen M."/>
            <person name="Howarth C."/>
            <person name="Imamovic A."/>
            <person name="Larimer J."/>
            <person name="McCowan C."/>
            <person name="Murphy C."/>
            <person name="Neiman D."/>
            <person name="Pearson M."/>
            <person name="Priest M."/>
            <person name="Roberts A."/>
            <person name="Saif S."/>
            <person name="Shea T."/>
            <person name="Sisk P."/>
            <person name="Sykes S."/>
            <person name="Wortman J."/>
            <person name="Nusbaum C."/>
            <person name="Birren B."/>
        </authorList>
    </citation>
    <scope>NUCLEOTIDE SEQUENCE [LARGE SCALE GENOMIC DNA]</scope>
    <source>
        <strain evidence="15 16">CIP 70.12</strain>
    </source>
</reference>
<dbReference type="HOGENOM" id="CLU_379774_0_0_6"/>
<keyword evidence="5" id="KW-1134">Transmembrane beta strand</keyword>
<sequence>MNKIYKVVWNPTLETWIAVSELVKGKTKKTTTLIQSTSVEHILLTVGRSRKQFLKSTLIIAMSIFTPVVWATNGIYINDSNDNGCTHIADPNNGTGGIISSSCQPTDKATQTNRTLFYNPIDGSGSTSLTLGNELYVNGGKLGLSDQSGQTYSLRIGSASTLNGTPGINSIAIGSAQTSGTNGATTQATLASGTNSIAIGSATNASGTNSASIGSNAHAFTDNSVALGSNSITTAITGTGFLTSQTTPTVGAVSVGNGTVTGNRRIQNLADGSANSDAVTVGQLDRSYDNTNNSLVTVLGVGSGAKYNSLTNVYTAPSNIGGTGKATIDEAIKATQRTIEAGSNIVVTPTTASDGSITYLVATSATPTFTSVVSDKMTVGNIIIDKATGINGGGKTISNIANGINTSDAVNKGQLDSAINNVNNNINVIANNTVQYDNASKDKITLGGGTNGTTITNVKDGVIAQGSKDAVNGGQLWNVQQQVDKNTNDIQDIQTDISNINNGKSGLVQQQTSNGEITVGKDTGGKNVNFAGTEGDRVLTGVKDGSVNSTSTDAVNGSQLHATNQKIEATNQKLDTTSQKVVDFLGGGAGYDNITGSFTAPSYSVGNAVHNNVGGAIDALNKADQVLDSKIEDVSNKLDYSFRVTNDRIDDVEKKANAGIAAAMALEAAPYVAGKYTYAAGAAYHGGENAVGVTLRKTSENGRWSITGGIAAASEGDPSVRIGISGVMN</sequence>
<evidence type="ECO:0000256" key="10">
    <source>
        <dbReference type="ARBA" id="ARBA00023237"/>
    </source>
</evidence>
<protein>
    <recommendedName>
        <fullName evidence="17">Trimeric autotransporter adhesin YadA-like C-terminal membrane anchor domain-containing protein</fullName>
    </recommendedName>
</protein>
<keyword evidence="16" id="KW-1185">Reference proteome</keyword>
<evidence type="ECO:0000256" key="3">
    <source>
        <dbReference type="ARBA" id="ARBA00005848"/>
    </source>
</evidence>
<keyword evidence="7" id="KW-0732">Signal</keyword>
<dbReference type="Gene3D" id="6.10.250.2040">
    <property type="match status" value="1"/>
</dbReference>
<dbReference type="Pfam" id="PF05662">
    <property type="entry name" value="YadA_stalk"/>
    <property type="match status" value="4"/>
</dbReference>
<dbReference type="InterPro" id="IPR011049">
    <property type="entry name" value="Serralysin-like_metalloprot_C"/>
</dbReference>
<dbReference type="Gene3D" id="2.150.10.10">
    <property type="entry name" value="Serralysin-like metalloprotease, C-terminal"/>
    <property type="match status" value="1"/>
</dbReference>
<feature type="domain" description="Trimeric autotransporter adhesin YadA-like stalk" evidence="13">
    <location>
        <begin position="539"/>
        <end position="580"/>
    </location>
</feature>
<evidence type="ECO:0000259" key="12">
    <source>
        <dbReference type="Pfam" id="PF05658"/>
    </source>
</evidence>
<proteinExistence type="inferred from homology"/>
<evidence type="ECO:0008006" key="17">
    <source>
        <dbReference type="Google" id="ProtNLM"/>
    </source>
</evidence>
<comment type="similarity">
    <text evidence="3">Belongs to the autotransporter-2 (AT-2) (TC 1.B.40) family.</text>
</comment>
<evidence type="ECO:0000259" key="13">
    <source>
        <dbReference type="Pfam" id="PF05662"/>
    </source>
</evidence>
<dbReference type="Proteomes" id="UP000013251">
    <property type="component" value="Unassembled WGS sequence"/>
</dbReference>
<feature type="domain" description="Trimeric autotransporter adhesin YadA-like C-terminal membrane anchor" evidence="11">
    <location>
        <begin position="670"/>
        <end position="725"/>
    </location>
</feature>
<evidence type="ECO:0000256" key="4">
    <source>
        <dbReference type="ARBA" id="ARBA00022448"/>
    </source>
</evidence>
<keyword evidence="9" id="KW-0472">Membrane</keyword>
<feature type="domain" description="Trimeric autotransporter adhesin YadA-like stalk" evidence="13">
    <location>
        <begin position="265"/>
        <end position="304"/>
    </location>
</feature>
<comment type="subcellular location">
    <subcellularLocation>
        <location evidence="2">Cell outer membrane</location>
    </subcellularLocation>
    <subcellularLocation>
        <location evidence="1">Cell surface</location>
    </subcellularLocation>
</comment>
<dbReference type="InterPro" id="IPR045584">
    <property type="entry name" value="Pilin-like"/>
</dbReference>
<keyword evidence="6" id="KW-0812">Transmembrane</keyword>
<dbReference type="PATRIC" id="fig|1217650.3.peg.921"/>
<dbReference type="Pfam" id="PF03895">
    <property type="entry name" value="YadA_anchor"/>
    <property type="match status" value="1"/>
</dbReference>
<name>N9DQV5_ACIBZ</name>
<evidence type="ECO:0000256" key="8">
    <source>
        <dbReference type="ARBA" id="ARBA00022927"/>
    </source>
</evidence>
<evidence type="ECO:0000256" key="9">
    <source>
        <dbReference type="ARBA" id="ARBA00023136"/>
    </source>
</evidence>
<dbReference type="GO" id="GO:0015031">
    <property type="term" value="P:protein transport"/>
    <property type="evidence" value="ECO:0007669"/>
    <property type="project" value="UniProtKB-KW"/>
</dbReference>
<feature type="domain" description="Trimeric autotransporter adhesin YadA-like head" evidence="12">
    <location>
        <begin position="205"/>
        <end position="231"/>
    </location>
</feature>
<dbReference type="InterPro" id="IPR008635">
    <property type="entry name" value="Coiled_stalk_dom"/>
</dbReference>
<dbReference type="InterPro" id="IPR005594">
    <property type="entry name" value="YadA_C"/>
</dbReference>
<feature type="domain" description="Trimeric autotransporter adhesin YadA-like stalk" evidence="13">
    <location>
        <begin position="397"/>
        <end position="436"/>
    </location>
</feature>
<dbReference type="InterPro" id="IPR008640">
    <property type="entry name" value="Adhesin_Head_dom"/>
</dbReference>
<dbReference type="Pfam" id="PF05658">
    <property type="entry name" value="YadA_head"/>
    <property type="match status" value="1"/>
</dbReference>
<evidence type="ECO:0000256" key="5">
    <source>
        <dbReference type="ARBA" id="ARBA00022452"/>
    </source>
</evidence>
<dbReference type="OrthoDB" id="1631723at2"/>
<organism evidence="15 16">
    <name type="scientific">Acinetobacter bereziniae LMG 1003 = CIP 70.12</name>
    <dbReference type="NCBI Taxonomy" id="981324"/>
    <lineage>
        <taxon>Bacteria</taxon>
        <taxon>Pseudomonadati</taxon>
        <taxon>Pseudomonadota</taxon>
        <taxon>Gammaproteobacteria</taxon>
        <taxon>Moraxellales</taxon>
        <taxon>Moraxellaceae</taxon>
        <taxon>Acinetobacter</taxon>
    </lineage>
</organism>
<evidence type="ECO:0000256" key="1">
    <source>
        <dbReference type="ARBA" id="ARBA00004241"/>
    </source>
</evidence>
<evidence type="ECO:0000256" key="6">
    <source>
        <dbReference type="ARBA" id="ARBA00022692"/>
    </source>
</evidence>